<dbReference type="AlphaFoldDB" id="A0A318SRF9"/>
<dbReference type="Proteomes" id="UP000248311">
    <property type="component" value="Unassembled WGS sequence"/>
</dbReference>
<gene>
    <name evidence="2" type="ORF">DFP88_1182</name>
</gene>
<evidence type="ECO:0000313" key="3">
    <source>
        <dbReference type="Proteomes" id="UP000248311"/>
    </source>
</evidence>
<keyword evidence="3" id="KW-1185">Reference proteome</keyword>
<evidence type="ECO:0000256" key="1">
    <source>
        <dbReference type="SAM" id="MobiDB-lite"/>
    </source>
</evidence>
<organism evidence="2 3">
    <name type="scientific">Pseudoroseicyclus aestuarii</name>
    <dbReference type="NCBI Taxonomy" id="1795041"/>
    <lineage>
        <taxon>Bacteria</taxon>
        <taxon>Pseudomonadati</taxon>
        <taxon>Pseudomonadota</taxon>
        <taxon>Alphaproteobacteria</taxon>
        <taxon>Rhodobacterales</taxon>
        <taxon>Paracoccaceae</taxon>
        <taxon>Pseudoroseicyclus</taxon>
    </lineage>
</organism>
<protein>
    <submittedName>
        <fullName evidence="2">Uncharacterized protein</fullName>
    </submittedName>
</protein>
<proteinExistence type="predicted"/>
<dbReference type="OrthoDB" id="7874956at2"/>
<reference evidence="2 3" key="1">
    <citation type="submission" date="2018-06" db="EMBL/GenBank/DDBJ databases">
        <title>Genomic Encyclopedia of Type Strains, Phase III (KMG-III): the genomes of soil and plant-associated and newly described type strains.</title>
        <authorList>
            <person name="Whitman W."/>
        </authorList>
    </citation>
    <scope>NUCLEOTIDE SEQUENCE [LARGE SCALE GENOMIC DNA]</scope>
    <source>
        <strain evidence="2 3">CECT 9025</strain>
    </source>
</reference>
<accession>A0A318SRF9</accession>
<evidence type="ECO:0000313" key="2">
    <source>
        <dbReference type="EMBL" id="PYE80382.1"/>
    </source>
</evidence>
<dbReference type="RefSeq" id="WP_110815809.1">
    <property type="nucleotide sequence ID" value="NZ_QJTE01000018.1"/>
</dbReference>
<feature type="region of interest" description="Disordered" evidence="1">
    <location>
        <begin position="1"/>
        <end position="21"/>
    </location>
</feature>
<comment type="caution">
    <text evidence="2">The sequence shown here is derived from an EMBL/GenBank/DDBJ whole genome shotgun (WGS) entry which is preliminary data.</text>
</comment>
<sequence>MSMAFAIDQSEAEAVPTVAGSRAEPQDVQAMRNLWVAVIEQHYRTALSPFKSDQVERRRARVWFETEGFEDVCALAGFEAPEILRRGILRQLAAADAGEVVALAHCRVQAQGAEL</sequence>
<name>A0A318SRF9_9RHOB</name>
<dbReference type="EMBL" id="QJTE01000018">
    <property type="protein sequence ID" value="PYE80382.1"/>
    <property type="molecule type" value="Genomic_DNA"/>
</dbReference>